<dbReference type="AlphaFoldDB" id="A0A1B0FML4"/>
<feature type="region of interest" description="Disordered" evidence="2">
    <location>
        <begin position="359"/>
        <end position="393"/>
    </location>
</feature>
<dbReference type="PhylomeDB" id="A0A1B0FML4"/>
<evidence type="ECO:0000256" key="1">
    <source>
        <dbReference type="ARBA" id="ARBA00006588"/>
    </source>
</evidence>
<dbReference type="EnsemblMetazoa" id="GMOY005083-RA">
    <property type="protein sequence ID" value="GMOY005083-PA"/>
    <property type="gene ID" value="GMOY005083"/>
</dbReference>
<feature type="compositionally biased region" description="Low complexity" evidence="2">
    <location>
        <begin position="366"/>
        <end position="393"/>
    </location>
</feature>
<dbReference type="InterPro" id="IPR010733">
    <property type="entry name" value="DUF1308"/>
</dbReference>
<organism evidence="5 6">
    <name type="scientific">Glossina morsitans morsitans</name>
    <name type="common">Savannah tsetse fly</name>
    <dbReference type="NCBI Taxonomy" id="37546"/>
    <lineage>
        <taxon>Eukaryota</taxon>
        <taxon>Metazoa</taxon>
        <taxon>Ecdysozoa</taxon>
        <taxon>Arthropoda</taxon>
        <taxon>Hexapoda</taxon>
        <taxon>Insecta</taxon>
        <taxon>Pterygota</taxon>
        <taxon>Neoptera</taxon>
        <taxon>Endopterygota</taxon>
        <taxon>Diptera</taxon>
        <taxon>Brachycera</taxon>
        <taxon>Muscomorpha</taxon>
        <taxon>Hippoboscoidea</taxon>
        <taxon>Glossinidae</taxon>
        <taxon>Glossina</taxon>
    </lineage>
</organism>
<keyword evidence="6" id="KW-1185">Reference proteome</keyword>
<reference evidence="5" key="1">
    <citation type="submission" date="2020-05" db="UniProtKB">
        <authorList>
            <consortium name="EnsemblMetazoa"/>
        </authorList>
    </citation>
    <scope>IDENTIFICATION</scope>
    <source>
        <strain evidence="5">Yale</strain>
    </source>
</reference>
<dbReference type="PANTHER" id="PTHR13379:SF0">
    <property type="entry name" value="UPF0415 PROTEIN C7ORF25"/>
    <property type="match status" value="1"/>
</dbReference>
<evidence type="ECO:0000256" key="2">
    <source>
        <dbReference type="SAM" id="MobiDB-lite"/>
    </source>
</evidence>
<evidence type="ECO:0000313" key="6">
    <source>
        <dbReference type="Proteomes" id="UP000092444"/>
    </source>
</evidence>
<dbReference type="PANTHER" id="PTHR13379">
    <property type="entry name" value="UNCHARACTERIZED DUF1308"/>
    <property type="match status" value="1"/>
</dbReference>
<dbReference type="Pfam" id="PF07000">
    <property type="entry name" value="DUF1308"/>
    <property type="match status" value="1"/>
</dbReference>
<evidence type="ECO:0000259" key="4">
    <source>
        <dbReference type="Pfam" id="PF18474"/>
    </source>
</evidence>
<feature type="domain" description="DUF1308" evidence="3">
    <location>
        <begin position="204"/>
        <end position="366"/>
    </location>
</feature>
<feature type="domain" description="DUF5614" evidence="4">
    <location>
        <begin position="14"/>
        <end position="183"/>
    </location>
</feature>
<evidence type="ECO:0008006" key="7">
    <source>
        <dbReference type="Google" id="ProtNLM"/>
    </source>
</evidence>
<dbReference type="Pfam" id="PF18474">
    <property type="entry name" value="DUF5614"/>
    <property type="match status" value="1"/>
</dbReference>
<accession>A0A1B0FML4</accession>
<proteinExistence type="inferred from homology"/>
<dbReference type="STRING" id="37546.A0A1B0FML4"/>
<evidence type="ECO:0000313" key="5">
    <source>
        <dbReference type="EnsemblMetazoa" id="GMOY005083-PA"/>
    </source>
</evidence>
<dbReference type="EMBL" id="CCAG010017555">
    <property type="status" value="NOT_ANNOTATED_CDS"/>
    <property type="molecule type" value="Genomic_DNA"/>
</dbReference>
<comment type="similarity">
    <text evidence="1">Belongs to the UPF0415 family.</text>
</comment>
<dbReference type="Proteomes" id="UP000092444">
    <property type="component" value="Unassembled WGS sequence"/>
</dbReference>
<sequence length="393" mass="44307">MDEELKLLEKAEQKVVLGQELINELDNFNEISGVAKVQRNINQEIKFLRKVIKNCTLKLNHIQCSNLTHYEFLVKILKLQKDIVHVDCGFTVNYRENPLRVDIVCENGLKWIKAIARNSKSLIDAARGEAGYGARSIVDQAREFAQAAVENLCMFKRPKVVFYFSHNIESDLAEDLIKEGIEIASLEQPSDAADASDLSNVSTLNLDVTTLLAYISNVCNGSCYWKFQEPILTEQAEKERDTPLKPILDKLFTDKRLICCKTAYKSFEDIVSLLGGPQEKQRAEKFTKRIEILSDVTEIPDELSSIKFSGKINERSLLIFAFGMHMKALTVTSNKAFVRSAKMQGVNVPVFTHQARALTESKEDPATPATLTTPLHNNNSNNSNNNNNETYDL</sequence>
<name>A0A1B0FML4_GLOMM</name>
<protein>
    <recommendedName>
        <fullName evidence="7">DUF1308 domain-containing protein</fullName>
    </recommendedName>
</protein>
<dbReference type="VEuPathDB" id="VectorBase:GMOY005083"/>
<dbReference type="InterPro" id="IPR041076">
    <property type="entry name" value="DUF5614"/>
</dbReference>
<evidence type="ECO:0000259" key="3">
    <source>
        <dbReference type="Pfam" id="PF07000"/>
    </source>
</evidence>